<organism evidence="3 4">
    <name type="scientific">Cellulomonas marina</name>
    <dbReference type="NCBI Taxonomy" id="988821"/>
    <lineage>
        <taxon>Bacteria</taxon>
        <taxon>Bacillati</taxon>
        <taxon>Actinomycetota</taxon>
        <taxon>Actinomycetes</taxon>
        <taxon>Micrococcales</taxon>
        <taxon>Cellulomonadaceae</taxon>
        <taxon>Cellulomonas</taxon>
    </lineage>
</organism>
<dbReference type="InterPro" id="IPR052526">
    <property type="entry name" value="HTH-type_Bedaq_tolerance"/>
</dbReference>
<sequence>MATASACAALVDVMPDVLRLRRTLAAAPQVPGTAVLAAVLQLGHPRVSELADHLHLDLSTVSRKVAHLRDLHLVEAAPHPLDGRAQQLTVTPAGLDELRRVRRSLVDDLVRRLAGWDDADVATLTTLLGRLADDAAPPPARAACPAAPPPPAGTTRSPHLQETA</sequence>
<dbReference type="Pfam" id="PF12802">
    <property type="entry name" value="MarR_2"/>
    <property type="match status" value="1"/>
</dbReference>
<dbReference type="EMBL" id="FOKA01000003">
    <property type="protein sequence ID" value="SFA90355.1"/>
    <property type="molecule type" value="Genomic_DNA"/>
</dbReference>
<dbReference type="PANTHER" id="PTHR39515:SF2">
    <property type="entry name" value="HTH-TYPE TRANSCRIPTIONAL REGULATOR RV0880"/>
    <property type="match status" value="1"/>
</dbReference>
<reference evidence="3 4" key="1">
    <citation type="submission" date="2016-10" db="EMBL/GenBank/DDBJ databases">
        <authorList>
            <person name="de Groot N.N."/>
        </authorList>
    </citation>
    <scope>NUCLEOTIDE SEQUENCE [LARGE SCALE GENOMIC DNA]</scope>
    <source>
        <strain evidence="3 4">CGMCC 4.6945</strain>
    </source>
</reference>
<dbReference type="InterPro" id="IPR000835">
    <property type="entry name" value="HTH_MarR-typ"/>
</dbReference>
<proteinExistence type="predicted"/>
<evidence type="ECO:0000313" key="3">
    <source>
        <dbReference type="EMBL" id="SFA90355.1"/>
    </source>
</evidence>
<dbReference type="PANTHER" id="PTHR39515">
    <property type="entry name" value="CONSERVED PROTEIN"/>
    <property type="match status" value="1"/>
</dbReference>
<dbReference type="InterPro" id="IPR036388">
    <property type="entry name" value="WH-like_DNA-bd_sf"/>
</dbReference>
<accession>A0A1I0WNJ5</accession>
<dbReference type="AlphaFoldDB" id="A0A1I0WNJ5"/>
<keyword evidence="3" id="KW-0238">DNA-binding</keyword>
<feature type="domain" description="HTH marR-type" evidence="2">
    <location>
        <begin position="35"/>
        <end position="85"/>
    </location>
</feature>
<protein>
    <submittedName>
        <fullName evidence="3">DNA-binding transcriptional regulator, MarR family</fullName>
    </submittedName>
</protein>
<dbReference type="OrthoDB" id="9154853at2"/>
<dbReference type="RefSeq" id="WP_090031107.1">
    <property type="nucleotide sequence ID" value="NZ_BONM01000002.1"/>
</dbReference>
<gene>
    <name evidence="3" type="ORF">SAMN05421867_103126</name>
</gene>
<name>A0A1I0WNJ5_9CELL</name>
<evidence type="ECO:0000313" key="4">
    <source>
        <dbReference type="Proteomes" id="UP000199012"/>
    </source>
</evidence>
<dbReference type="Gene3D" id="1.10.10.10">
    <property type="entry name" value="Winged helix-like DNA-binding domain superfamily/Winged helix DNA-binding domain"/>
    <property type="match status" value="1"/>
</dbReference>
<feature type="compositionally biased region" description="Pro residues" evidence="1">
    <location>
        <begin position="136"/>
        <end position="152"/>
    </location>
</feature>
<evidence type="ECO:0000256" key="1">
    <source>
        <dbReference type="SAM" id="MobiDB-lite"/>
    </source>
</evidence>
<dbReference type="GO" id="GO:0003677">
    <property type="term" value="F:DNA binding"/>
    <property type="evidence" value="ECO:0007669"/>
    <property type="project" value="UniProtKB-KW"/>
</dbReference>
<feature type="region of interest" description="Disordered" evidence="1">
    <location>
        <begin position="136"/>
        <end position="164"/>
    </location>
</feature>
<feature type="compositionally biased region" description="Polar residues" evidence="1">
    <location>
        <begin position="154"/>
        <end position="164"/>
    </location>
</feature>
<keyword evidence="4" id="KW-1185">Reference proteome</keyword>
<dbReference type="GO" id="GO:0003700">
    <property type="term" value="F:DNA-binding transcription factor activity"/>
    <property type="evidence" value="ECO:0007669"/>
    <property type="project" value="InterPro"/>
</dbReference>
<dbReference type="Proteomes" id="UP000199012">
    <property type="component" value="Unassembled WGS sequence"/>
</dbReference>
<dbReference type="STRING" id="988821.SAMN05421867_103126"/>
<dbReference type="SUPFAM" id="SSF46785">
    <property type="entry name" value="Winged helix' DNA-binding domain"/>
    <property type="match status" value="1"/>
</dbReference>
<evidence type="ECO:0000259" key="2">
    <source>
        <dbReference type="Pfam" id="PF12802"/>
    </source>
</evidence>
<dbReference type="InterPro" id="IPR036390">
    <property type="entry name" value="WH_DNA-bd_sf"/>
</dbReference>